<dbReference type="Pfam" id="PF00909">
    <property type="entry name" value="Ammonium_transp"/>
    <property type="match status" value="1"/>
</dbReference>
<feature type="transmembrane region" description="Helical" evidence="8">
    <location>
        <begin position="120"/>
        <end position="138"/>
    </location>
</feature>
<organism evidence="10 11">
    <name type="scientific">Marinobacterium zhoushanense</name>
    <dbReference type="NCBI Taxonomy" id="1679163"/>
    <lineage>
        <taxon>Bacteria</taxon>
        <taxon>Pseudomonadati</taxon>
        <taxon>Pseudomonadota</taxon>
        <taxon>Gammaproteobacteria</taxon>
        <taxon>Oceanospirillales</taxon>
        <taxon>Oceanospirillaceae</taxon>
        <taxon>Marinobacterium</taxon>
    </lineage>
</organism>
<evidence type="ECO:0000256" key="7">
    <source>
        <dbReference type="ARBA" id="ARBA00023177"/>
    </source>
</evidence>
<feature type="transmembrane region" description="Helical" evidence="8">
    <location>
        <begin position="145"/>
        <end position="168"/>
    </location>
</feature>
<proteinExistence type="inferred from homology"/>
<evidence type="ECO:0000256" key="6">
    <source>
        <dbReference type="ARBA" id="ARBA00023136"/>
    </source>
</evidence>
<feature type="transmembrane region" description="Helical" evidence="8">
    <location>
        <begin position="286"/>
        <end position="304"/>
    </location>
</feature>
<dbReference type="InterPro" id="IPR024041">
    <property type="entry name" value="NH4_transpt_AmtB-like_dom"/>
</dbReference>
<keyword evidence="4 8" id="KW-0812">Transmembrane</keyword>
<dbReference type="EMBL" id="BMIJ01000004">
    <property type="protein sequence ID" value="GGB95390.1"/>
    <property type="molecule type" value="Genomic_DNA"/>
</dbReference>
<evidence type="ECO:0000256" key="1">
    <source>
        <dbReference type="ARBA" id="ARBA00004141"/>
    </source>
</evidence>
<feature type="domain" description="Ammonium transporter AmtB-like" evidence="9">
    <location>
        <begin position="43"/>
        <end position="419"/>
    </location>
</feature>
<feature type="transmembrane region" description="Helical" evidence="8">
    <location>
        <begin position="257"/>
        <end position="279"/>
    </location>
</feature>
<feature type="transmembrane region" description="Helical" evidence="8">
    <location>
        <begin position="37"/>
        <end position="61"/>
    </location>
</feature>
<keyword evidence="6 8" id="KW-0472">Membrane</keyword>
<feature type="transmembrane region" description="Helical" evidence="8">
    <location>
        <begin position="310"/>
        <end position="328"/>
    </location>
</feature>
<evidence type="ECO:0000313" key="10">
    <source>
        <dbReference type="EMBL" id="GGB95390.1"/>
    </source>
</evidence>
<dbReference type="InterPro" id="IPR029020">
    <property type="entry name" value="Ammonium/urea_transptr"/>
</dbReference>
<reference evidence="11" key="1">
    <citation type="journal article" date="2019" name="Int. J. Syst. Evol. Microbiol.">
        <title>The Global Catalogue of Microorganisms (GCM) 10K type strain sequencing project: providing services to taxonomists for standard genome sequencing and annotation.</title>
        <authorList>
            <consortium name="The Broad Institute Genomics Platform"/>
            <consortium name="The Broad Institute Genome Sequencing Center for Infectious Disease"/>
            <person name="Wu L."/>
            <person name="Ma J."/>
        </authorList>
    </citation>
    <scope>NUCLEOTIDE SEQUENCE [LARGE SCALE GENOMIC DNA]</scope>
    <source>
        <strain evidence="11">CGMCC 1.15341</strain>
    </source>
</reference>
<protein>
    <submittedName>
        <fullName evidence="10">Ammonium transporter</fullName>
    </submittedName>
</protein>
<dbReference type="PANTHER" id="PTHR11730:SF89">
    <property type="entry name" value="AMMONIUM TRANSPORTER SLL0108-RELATED"/>
    <property type="match status" value="1"/>
</dbReference>
<dbReference type="Proteomes" id="UP000629025">
    <property type="component" value="Unassembled WGS sequence"/>
</dbReference>
<feature type="transmembrane region" description="Helical" evidence="8">
    <location>
        <begin position="340"/>
        <end position="359"/>
    </location>
</feature>
<comment type="similarity">
    <text evidence="2">Belongs to the ammonia transporter channel (TC 1.A.11.2) family.</text>
</comment>
<feature type="transmembrane region" description="Helical" evidence="8">
    <location>
        <begin position="231"/>
        <end position="251"/>
    </location>
</feature>
<dbReference type="PROSITE" id="PS01219">
    <property type="entry name" value="AMMONIUM_TRANSP"/>
    <property type="match status" value="1"/>
</dbReference>
<keyword evidence="3" id="KW-0813">Transport</keyword>
<feature type="transmembrane region" description="Helical" evidence="8">
    <location>
        <begin position="82"/>
        <end position="100"/>
    </location>
</feature>
<evidence type="ECO:0000256" key="2">
    <source>
        <dbReference type="ARBA" id="ARBA00005887"/>
    </source>
</evidence>
<evidence type="ECO:0000256" key="3">
    <source>
        <dbReference type="ARBA" id="ARBA00022448"/>
    </source>
</evidence>
<dbReference type="InterPro" id="IPR018047">
    <property type="entry name" value="Ammonium_transpt_CS"/>
</dbReference>
<keyword evidence="5 8" id="KW-1133">Transmembrane helix</keyword>
<keyword evidence="7" id="KW-0924">Ammonia transport</keyword>
<comment type="subcellular location">
    <subcellularLocation>
        <location evidence="1">Membrane</location>
        <topology evidence="1">Multi-pass membrane protein</topology>
    </subcellularLocation>
</comment>
<feature type="transmembrane region" description="Helical" evidence="8">
    <location>
        <begin position="188"/>
        <end position="211"/>
    </location>
</feature>
<evidence type="ECO:0000256" key="4">
    <source>
        <dbReference type="ARBA" id="ARBA00022692"/>
    </source>
</evidence>
<name>A0ABQ1KGF0_9GAMM</name>
<comment type="caution">
    <text evidence="10">The sequence shown here is derived from an EMBL/GenBank/DDBJ whole genome shotgun (WGS) entry which is preliminary data.</text>
</comment>
<evidence type="ECO:0000256" key="8">
    <source>
        <dbReference type="SAM" id="Phobius"/>
    </source>
</evidence>
<accession>A0ABQ1KGF0</accession>
<evidence type="ECO:0000256" key="5">
    <source>
        <dbReference type="ARBA" id="ARBA00022989"/>
    </source>
</evidence>
<evidence type="ECO:0000259" key="9">
    <source>
        <dbReference type="Pfam" id="PF00909"/>
    </source>
</evidence>
<keyword evidence="11" id="KW-1185">Reference proteome</keyword>
<gene>
    <name evidence="10" type="ORF">GCM10011352_21850</name>
</gene>
<feature type="transmembrane region" description="Helical" evidence="8">
    <location>
        <begin position="371"/>
        <end position="393"/>
    </location>
</feature>
<dbReference type="PANTHER" id="PTHR11730">
    <property type="entry name" value="AMMONIUM TRANSPORTER"/>
    <property type="match status" value="1"/>
</dbReference>
<dbReference type="Gene3D" id="1.10.3430.10">
    <property type="entry name" value="Ammonium transporter AmtB like domains"/>
    <property type="match status" value="1"/>
</dbReference>
<evidence type="ECO:0000313" key="11">
    <source>
        <dbReference type="Proteomes" id="UP000629025"/>
    </source>
</evidence>
<sequence>MRIYGAFGFLFCTIFVHFIEAGETVETINSAVETLMQSANTLFVLMGAIMVFAMHAGFAFLEVGTVRHKNQVNALVKIMTDFGFSALAYFFVGYWVAYGVTFFDDAATLAQQNGYDLVKFFFLMTFAAAIPAIVSGGIAERARFWPLLCCSALSVALIYPFFEGMIWNGNYGFQSWLEAEYGAPFHDFAGSVVVHAVGGWIALVAVVLLGIRRGRYRGDKLVAFPPSNIPFLALGAWILCIGWFGFNVMSAQTLDGISGLVAVNSLMAMVGGIVVATILGRNDPGFIHNGPLAGLVAICAGSDLVHPIGALVIGGVAGALFVWVFTLVQNRWKIDDVLGVWPLHGLCGVWGGVAAGIFGGEAFGGLGGVSLISQLLGSLVGVLVAVGGALLVYGGVKLFTGLRLTEEEEFNGADLSIHRIEATSDDRQS</sequence>
<dbReference type="SUPFAM" id="SSF111352">
    <property type="entry name" value="Ammonium transporter"/>
    <property type="match status" value="1"/>
</dbReference>